<organism evidence="2 3">
    <name type="scientific">Hoylesella oralis ATCC 33269</name>
    <dbReference type="NCBI Taxonomy" id="873533"/>
    <lineage>
        <taxon>Bacteria</taxon>
        <taxon>Pseudomonadati</taxon>
        <taxon>Bacteroidota</taxon>
        <taxon>Bacteroidia</taxon>
        <taxon>Bacteroidales</taxon>
        <taxon>Prevotellaceae</taxon>
        <taxon>Hoylesella</taxon>
    </lineage>
</organism>
<dbReference type="STRING" id="28134.SAMN05444288_2321"/>
<evidence type="ECO:0008006" key="4">
    <source>
        <dbReference type="Google" id="ProtNLM"/>
    </source>
</evidence>
<keyword evidence="1" id="KW-0472">Membrane</keyword>
<dbReference type="HOGENOM" id="CLU_655292_0_0_10"/>
<evidence type="ECO:0000256" key="1">
    <source>
        <dbReference type="SAM" id="Phobius"/>
    </source>
</evidence>
<gene>
    <name evidence="2" type="ORF">HMPREF0663_10800</name>
</gene>
<feature type="transmembrane region" description="Helical" evidence="1">
    <location>
        <begin position="6"/>
        <end position="24"/>
    </location>
</feature>
<protein>
    <recommendedName>
        <fullName evidence="4">FG-GAP repeat protein</fullName>
    </recommendedName>
</protein>
<name>E7RNP9_9BACT</name>
<proteinExistence type="predicted"/>
<keyword evidence="1" id="KW-0812">Transmembrane</keyword>
<dbReference type="Proteomes" id="UP000005580">
    <property type="component" value="Unassembled WGS sequence"/>
</dbReference>
<evidence type="ECO:0000313" key="3">
    <source>
        <dbReference type="Proteomes" id="UP000005580"/>
    </source>
</evidence>
<dbReference type="RefSeq" id="WP_004368006.1">
    <property type="nucleotide sequence ID" value="NZ_GL833116.1"/>
</dbReference>
<keyword evidence="1" id="KW-1133">Transmembrane helix</keyword>
<accession>E7RNP9</accession>
<evidence type="ECO:0000313" key="2">
    <source>
        <dbReference type="EMBL" id="EFZ37342.1"/>
    </source>
</evidence>
<keyword evidence="3" id="KW-1185">Reference proteome</keyword>
<sequence length="419" mass="48160">MNRNCISGPITVSLVLIFTFFASCTKHKKDTFTSPAAKAADTTKAVLPTHQDGYVWLHELTEIPYNTDKEGYDTLHHPKLTIDIKQNVLVINGKYRFRFTRKKVSTDKFFGNDTTLRLFITEAFKAEKVDISQTTPCLMFEKYTDHGFRLDNLTYKGMLIGTDKRVCMFYRHIYPIMFKRLHVKDRSLVNATYAAAVKPDNVRFPADKERDITIILPALYRNEPVSKYTHMKNETWYDFYQNRKKQFLLSKARIKISKEYDNCAGVYGAQITSSRKSIFLIQGIKPRQQQLFTLKNFPSLVYPGDVQVFNFGGETYELSASGDCTSYFIDNWGGVSNYKLYLAKAGSPYKQLLAAVPLFEATRPDIVWIGDMNGDKKPDFVLDLSENYEEETKVLLLSSKAISHNFVQCVGYSSYQFDC</sequence>
<comment type="caution">
    <text evidence="2">The sequence shown here is derived from an EMBL/GenBank/DDBJ whole genome shotgun (WGS) entry which is preliminary data.</text>
</comment>
<reference evidence="2" key="1">
    <citation type="submission" date="2011-01" db="EMBL/GenBank/DDBJ databases">
        <authorList>
            <person name="Muzny D."/>
            <person name="Qin X."/>
            <person name="Buhay C."/>
            <person name="Dugan-Rocha S."/>
            <person name="Ding Y."/>
            <person name="Chen G."/>
            <person name="Hawes A."/>
            <person name="Holder M."/>
            <person name="Jhangiani S."/>
            <person name="Johnson A."/>
            <person name="Khan Z."/>
            <person name="Li Z."/>
            <person name="Liu W."/>
            <person name="Liu X."/>
            <person name="Perez L."/>
            <person name="Shen H."/>
            <person name="Wang Q."/>
            <person name="Watt J."/>
            <person name="Xi L."/>
            <person name="Xin Y."/>
            <person name="Zhou J."/>
            <person name="Deng J."/>
            <person name="Jiang H."/>
            <person name="Liu Y."/>
            <person name="Qu J."/>
            <person name="Song X.-Z."/>
            <person name="Zhang L."/>
            <person name="Villasana D."/>
            <person name="Johnson A."/>
            <person name="Liu J."/>
            <person name="Liyanage D."/>
            <person name="Lorensuhewa L."/>
            <person name="Robinson T."/>
            <person name="Song A."/>
            <person name="Song B.-B."/>
            <person name="Dinh H."/>
            <person name="Thornton R."/>
            <person name="Coyle M."/>
            <person name="Francisco L."/>
            <person name="Jackson L."/>
            <person name="Javaid M."/>
            <person name="Korchina V."/>
            <person name="Kovar C."/>
            <person name="Mata R."/>
            <person name="Mathew T."/>
            <person name="Ngo R."/>
            <person name="Nguyen L."/>
            <person name="Nguyen N."/>
            <person name="Okwuonu G."/>
            <person name="Ongeri F."/>
            <person name="Pham C."/>
            <person name="Simmons D."/>
            <person name="Wilczek-Boney K."/>
            <person name="Hale W."/>
            <person name="Jakkamsetti A."/>
            <person name="Pham P."/>
            <person name="Ruth R."/>
            <person name="San Lucas F."/>
            <person name="Warren J."/>
            <person name="Zhang J."/>
            <person name="Zhao Z."/>
            <person name="Zhou C."/>
            <person name="Zhu D."/>
            <person name="Lee S."/>
            <person name="Bess C."/>
            <person name="Blankenburg K."/>
            <person name="Forbes L."/>
            <person name="Fu Q."/>
            <person name="Gubbala S."/>
            <person name="Hirani K."/>
            <person name="Jayaseelan J.C."/>
            <person name="Lara F."/>
            <person name="Munidasa M."/>
            <person name="Palculict T."/>
            <person name="Patil S."/>
            <person name="Pu L.-L."/>
            <person name="Saada N."/>
            <person name="Tang L."/>
            <person name="Weissenberger G."/>
            <person name="Zhu Y."/>
            <person name="Hemphill L."/>
            <person name="Shang Y."/>
            <person name="Youmans B."/>
            <person name="Ayvaz T."/>
            <person name="Ross M."/>
            <person name="Santibanez J."/>
            <person name="Aqrawi P."/>
            <person name="Gross S."/>
            <person name="Joshi V."/>
            <person name="Fowler G."/>
            <person name="Nazareth L."/>
            <person name="Reid J."/>
            <person name="Worley K."/>
            <person name="Petrosino J."/>
            <person name="Highlander S."/>
            <person name="Gibbs R."/>
        </authorList>
    </citation>
    <scope>NUCLEOTIDE SEQUENCE [LARGE SCALE GENOMIC DNA]</scope>
    <source>
        <strain evidence="2">ATCC 33269</strain>
    </source>
</reference>
<dbReference type="EMBL" id="AEPE02000003">
    <property type="protein sequence ID" value="EFZ37342.1"/>
    <property type="molecule type" value="Genomic_DNA"/>
</dbReference>
<dbReference type="AlphaFoldDB" id="E7RNP9"/>
<dbReference type="PROSITE" id="PS51257">
    <property type="entry name" value="PROKAR_LIPOPROTEIN"/>
    <property type="match status" value="1"/>
</dbReference>